<dbReference type="eggNOG" id="COG3310">
    <property type="taxonomic scope" value="Bacteria"/>
</dbReference>
<comment type="caution">
    <text evidence="1">The sequence shown here is derived from an EMBL/GenBank/DDBJ whole genome shotgun (WGS) entry which is preliminary data.</text>
</comment>
<keyword evidence="2" id="KW-1185">Reference proteome</keyword>
<dbReference type="AlphaFoldDB" id="K6YCP0"/>
<evidence type="ECO:0000313" key="2">
    <source>
        <dbReference type="Proteomes" id="UP000006334"/>
    </source>
</evidence>
<evidence type="ECO:0008006" key="3">
    <source>
        <dbReference type="Google" id="ProtNLM"/>
    </source>
</evidence>
<organism evidence="1 2">
    <name type="scientific">Aliiglaciecola lipolytica E3</name>
    <dbReference type="NCBI Taxonomy" id="1127673"/>
    <lineage>
        <taxon>Bacteria</taxon>
        <taxon>Pseudomonadati</taxon>
        <taxon>Pseudomonadota</taxon>
        <taxon>Gammaproteobacteria</taxon>
        <taxon>Alteromonadales</taxon>
        <taxon>Alteromonadaceae</taxon>
        <taxon>Aliiglaciecola</taxon>
    </lineage>
</organism>
<sequence>MLSLLQAEIEHLNQHSKTETTLIVLTNGFNHFFDYLDLVDVAQQWLEENDYVGIYQIASFHPEYVFEGESIDSAANYTNRSPHPTLHLLREQSLERAIKSYKHPEQIPENNIDKAHSMGKAELKVLLASCMKI</sequence>
<accession>K6YCP0</accession>
<gene>
    <name evidence="1" type="ORF">GLIP_1755</name>
</gene>
<evidence type="ECO:0000313" key="1">
    <source>
        <dbReference type="EMBL" id="GAC14388.1"/>
    </source>
</evidence>
<proteinExistence type="predicted"/>
<dbReference type="InterPro" id="IPR009858">
    <property type="entry name" value="DUF1415"/>
</dbReference>
<dbReference type="STRING" id="1127673.GLIP_1755"/>
<dbReference type="EMBL" id="BAEN01000036">
    <property type="protein sequence ID" value="GAC14388.1"/>
    <property type="molecule type" value="Genomic_DNA"/>
</dbReference>
<name>K6YCP0_9ALTE</name>
<reference evidence="1 2" key="1">
    <citation type="journal article" date="2017" name="Antonie Van Leeuwenhoek">
        <title>Rhizobium rhizosphaerae sp. nov., a novel species isolated from rice rhizosphere.</title>
        <authorList>
            <person name="Zhao J.J."/>
            <person name="Zhang J."/>
            <person name="Zhang R.J."/>
            <person name="Zhang C.W."/>
            <person name="Yin H.Q."/>
            <person name="Zhang X.X."/>
        </authorList>
    </citation>
    <scope>NUCLEOTIDE SEQUENCE [LARGE SCALE GENOMIC DNA]</scope>
    <source>
        <strain evidence="1 2">E3</strain>
    </source>
</reference>
<dbReference type="Proteomes" id="UP000006334">
    <property type="component" value="Unassembled WGS sequence"/>
</dbReference>
<dbReference type="RefSeq" id="WP_008844204.1">
    <property type="nucleotide sequence ID" value="NZ_BAEN01000036.1"/>
</dbReference>
<dbReference type="Pfam" id="PF07209">
    <property type="entry name" value="DUF1415"/>
    <property type="match status" value="1"/>
</dbReference>
<protein>
    <recommendedName>
        <fullName evidence="3">DUF1415 domain-containing protein</fullName>
    </recommendedName>
</protein>